<dbReference type="InterPro" id="IPR008971">
    <property type="entry name" value="HSP40/DnaJ_pept-bd"/>
</dbReference>
<dbReference type="SUPFAM" id="SSF49493">
    <property type="entry name" value="HSP40/DnaJ peptide-binding domain"/>
    <property type="match status" value="2"/>
</dbReference>
<dbReference type="PANTHER" id="PTHR43096:SF48">
    <property type="entry name" value="CHAPERONE PROTEIN DNAJ"/>
    <property type="match status" value="1"/>
</dbReference>
<evidence type="ECO:0000256" key="9">
    <source>
        <dbReference type="HAMAP-Rule" id="MF_01152"/>
    </source>
</evidence>
<dbReference type="PROSITE" id="PS50076">
    <property type="entry name" value="DNAJ_2"/>
    <property type="match status" value="1"/>
</dbReference>
<comment type="caution">
    <text evidence="13">The sequence shown here is derived from an EMBL/GenBank/DDBJ whole genome shotgun (WGS) entry which is preliminary data.</text>
</comment>
<evidence type="ECO:0000259" key="12">
    <source>
        <dbReference type="PROSITE" id="PS51188"/>
    </source>
</evidence>
<evidence type="ECO:0000313" key="14">
    <source>
        <dbReference type="Proteomes" id="UP000197068"/>
    </source>
</evidence>
<proteinExistence type="inferred from homology"/>
<feature type="binding site" evidence="9">
    <location>
        <position position="182"/>
    </location>
    <ligand>
        <name>Zn(2+)</name>
        <dbReference type="ChEBI" id="CHEBI:29105"/>
        <label>2</label>
    </ligand>
</feature>
<feature type="binding site" evidence="9">
    <location>
        <position position="160"/>
    </location>
    <ligand>
        <name>Zn(2+)</name>
        <dbReference type="ChEBI" id="CHEBI:29105"/>
        <label>2</label>
    </ligand>
</feature>
<comment type="domain">
    <text evidence="9">The J domain is necessary and sufficient to stimulate DnaK ATPase activity. Zinc center 1 plays an important role in the autonomous, DnaK-independent chaperone activity of DnaJ. Zinc center 2 is essential for interaction with DnaK and for DnaJ activity.</text>
</comment>
<dbReference type="NCBIfam" id="TIGR02349">
    <property type="entry name" value="DnaJ_bact"/>
    <property type="match status" value="1"/>
</dbReference>
<feature type="binding site" evidence="9">
    <location>
        <position position="143"/>
    </location>
    <ligand>
        <name>Zn(2+)</name>
        <dbReference type="ChEBI" id="CHEBI:29105"/>
        <label>1</label>
    </ligand>
</feature>
<accession>A0ABQ0MVX9</accession>
<dbReference type="InterPro" id="IPR001305">
    <property type="entry name" value="HSP_DnaJ_Cys-rich_dom"/>
</dbReference>
<dbReference type="PANTHER" id="PTHR43096">
    <property type="entry name" value="DNAJ HOMOLOG 1, MITOCHONDRIAL-RELATED"/>
    <property type="match status" value="1"/>
</dbReference>
<dbReference type="Gene3D" id="2.10.230.10">
    <property type="entry name" value="Heat shock protein DnaJ, cysteine-rich domain"/>
    <property type="match status" value="1"/>
</dbReference>
<dbReference type="HAMAP" id="MF_01152">
    <property type="entry name" value="DnaJ"/>
    <property type="match status" value="1"/>
</dbReference>
<dbReference type="InterPro" id="IPR002939">
    <property type="entry name" value="DnaJ_C"/>
</dbReference>
<name>A0ABQ0MVX9_9GAMM</name>
<keyword evidence="5 9" id="KW-0863">Zinc-finger</keyword>
<keyword evidence="4 9" id="KW-0677">Repeat</keyword>
<dbReference type="InterPro" id="IPR036410">
    <property type="entry name" value="HSP_DnaJ_Cys-rich_dom_sf"/>
</dbReference>
<evidence type="ECO:0000256" key="4">
    <source>
        <dbReference type="ARBA" id="ARBA00022737"/>
    </source>
</evidence>
<feature type="binding site" evidence="9">
    <location>
        <position position="146"/>
    </location>
    <ligand>
        <name>Zn(2+)</name>
        <dbReference type="ChEBI" id="CHEBI:29105"/>
        <label>1</label>
    </ligand>
</feature>
<reference evidence="13 14" key="1">
    <citation type="submission" date="2017-06" db="EMBL/GenBank/DDBJ databases">
        <title>Whole Genome Sequences of Colwellia marinimaniae MTCD1.</title>
        <authorList>
            <person name="Kusumoto H."/>
            <person name="Inoue M."/>
            <person name="Tanikawa K."/>
            <person name="Maeji H."/>
            <person name="Cameron J.H."/>
            <person name="Bartlett D.H."/>
        </authorList>
    </citation>
    <scope>NUCLEOTIDE SEQUENCE [LARGE SCALE GENOMIC DNA]</scope>
    <source>
        <strain evidence="13 14">MTCD1</strain>
    </source>
</reference>
<dbReference type="InterPro" id="IPR012724">
    <property type="entry name" value="DnaJ"/>
</dbReference>
<evidence type="ECO:0000256" key="2">
    <source>
        <dbReference type="ARBA" id="ARBA00022705"/>
    </source>
</evidence>
<dbReference type="NCBIfam" id="NF008035">
    <property type="entry name" value="PRK10767.1"/>
    <property type="match status" value="1"/>
</dbReference>
<feature type="binding site" evidence="9">
    <location>
        <position position="196"/>
    </location>
    <ligand>
        <name>Zn(2+)</name>
        <dbReference type="ChEBI" id="CHEBI:29105"/>
        <label>1</label>
    </ligand>
</feature>
<dbReference type="CDD" id="cd06257">
    <property type="entry name" value="DnaJ"/>
    <property type="match status" value="1"/>
</dbReference>
<dbReference type="CDD" id="cd10747">
    <property type="entry name" value="DnaJ_C"/>
    <property type="match status" value="1"/>
</dbReference>
<comment type="subunit">
    <text evidence="9">Homodimer.</text>
</comment>
<keyword evidence="6 9" id="KW-0862">Zinc</keyword>
<feature type="repeat" description="CXXCXGXG motif" evidence="9">
    <location>
        <begin position="160"/>
        <end position="167"/>
    </location>
</feature>
<comment type="similarity">
    <text evidence="9">Belongs to the DnaJ family.</text>
</comment>
<comment type="function">
    <text evidence="9">Participates actively in the response to hyperosmotic and heat shock by preventing the aggregation of stress-denatured proteins and by disaggregating proteins, also in an autonomous, DnaK-independent fashion. Unfolded proteins bind initially to DnaJ; upon interaction with the DnaJ-bound protein, DnaK hydrolyzes its bound ATP, resulting in the formation of a stable complex. GrpE releases ADP from DnaK; ATP binding to DnaK triggers the release of the substrate protein, thus completing the reaction cycle. Several rounds of ATP-dependent interactions between DnaJ, DnaK and GrpE are required for fully efficient folding. Also involved, together with DnaK and GrpE, in the DNA replication of plasmids through activation of initiation proteins.</text>
</comment>
<feature type="binding site" evidence="9">
    <location>
        <position position="163"/>
    </location>
    <ligand>
        <name>Zn(2+)</name>
        <dbReference type="ChEBI" id="CHEBI:29105"/>
        <label>2</label>
    </ligand>
</feature>
<dbReference type="InterPro" id="IPR036869">
    <property type="entry name" value="J_dom_sf"/>
</dbReference>
<gene>
    <name evidence="13" type="primary">dnaJ_2</name>
    <name evidence="9" type="synonym">dnaJ</name>
    <name evidence="13" type="ORF">MTCD1_02148</name>
</gene>
<evidence type="ECO:0000256" key="1">
    <source>
        <dbReference type="ARBA" id="ARBA00022490"/>
    </source>
</evidence>
<comment type="cofactor">
    <cofactor evidence="9">
        <name>Zn(2+)</name>
        <dbReference type="ChEBI" id="CHEBI:29105"/>
    </cofactor>
    <text evidence="9">Binds 2 Zn(2+) ions per monomer.</text>
</comment>
<keyword evidence="2 9" id="KW-0235">DNA replication</keyword>
<evidence type="ECO:0000256" key="8">
    <source>
        <dbReference type="ARBA" id="ARBA00023186"/>
    </source>
</evidence>
<feature type="repeat" description="CXXCXGXG motif" evidence="9">
    <location>
        <begin position="182"/>
        <end position="189"/>
    </location>
</feature>
<dbReference type="RefSeq" id="WP_057181778.1">
    <property type="nucleotide sequence ID" value="NZ_BDQM01000015.1"/>
</dbReference>
<feature type="domain" description="J" evidence="11">
    <location>
        <begin position="5"/>
        <end position="70"/>
    </location>
</feature>
<protein>
    <recommendedName>
        <fullName evidence="9">Chaperone protein DnaJ</fullName>
    </recommendedName>
</protein>
<evidence type="ECO:0000256" key="10">
    <source>
        <dbReference type="PROSITE-ProRule" id="PRU00546"/>
    </source>
</evidence>
<evidence type="ECO:0000256" key="5">
    <source>
        <dbReference type="ARBA" id="ARBA00022771"/>
    </source>
</evidence>
<keyword evidence="8 9" id="KW-0143">Chaperone</keyword>
<dbReference type="PRINTS" id="PR00625">
    <property type="entry name" value="JDOMAIN"/>
</dbReference>
<dbReference type="Pfam" id="PF00684">
    <property type="entry name" value="DnaJ_CXXCXGXG"/>
    <property type="match status" value="1"/>
</dbReference>
<evidence type="ECO:0000256" key="7">
    <source>
        <dbReference type="ARBA" id="ARBA00023016"/>
    </source>
</evidence>
<feature type="repeat" description="CXXCXGXG motif" evidence="9">
    <location>
        <begin position="143"/>
        <end position="150"/>
    </location>
</feature>
<keyword evidence="14" id="KW-1185">Reference proteome</keyword>
<comment type="subcellular location">
    <subcellularLocation>
        <location evidence="9">Cytoplasm</location>
    </subcellularLocation>
</comment>
<dbReference type="SUPFAM" id="SSF57938">
    <property type="entry name" value="DnaJ/Hsp40 cysteine-rich domain"/>
    <property type="match status" value="1"/>
</dbReference>
<dbReference type="CDD" id="cd10719">
    <property type="entry name" value="DnaJ_zf"/>
    <property type="match status" value="1"/>
</dbReference>
<sequence>MSKRDYYETLGVSQSATEKEVKKAYKKLAMKYHPDRTQGDKVKEETFKEVKEAYEILNDDQKRAAYDQYGHAAFEQGGRGGGGGGGGFAQDFGDVFGDIFGGGGRGRQRQQRGSDLRYNVDLTLEAAVKGKSLEIKVPTFVSCEPCDGSGAKRGTSARTCSTCHGHGQVQMRQGLFAVQQTCPTCSGKGKVISEKCTSCRGQGRVEKTKTLSVKIPPGVDTGDRIRLSGEGEAGEHGAPAGDLYVQVNVRDHEIFVRDENHLYCEVPISFVTAALGGDIEVPTLGGKVKLKIPKETQTGKMFRLRGKGVKSVRSTSTGDLMCKVVLETPVNLSGDQVDLLRQLEEKMANSSKKHSPKETGFFDGVKRFFDDLKN</sequence>
<dbReference type="InterPro" id="IPR018253">
    <property type="entry name" value="DnaJ_domain_CS"/>
</dbReference>
<dbReference type="PROSITE" id="PS51188">
    <property type="entry name" value="ZF_CR"/>
    <property type="match status" value="1"/>
</dbReference>
<feature type="binding site" evidence="9">
    <location>
        <position position="185"/>
    </location>
    <ligand>
        <name>Zn(2+)</name>
        <dbReference type="ChEBI" id="CHEBI:29105"/>
        <label>2</label>
    </ligand>
</feature>
<dbReference type="Pfam" id="PF01556">
    <property type="entry name" value="DnaJ_C"/>
    <property type="match status" value="1"/>
</dbReference>
<keyword evidence="7 9" id="KW-0346">Stress response</keyword>
<dbReference type="SMART" id="SM00271">
    <property type="entry name" value="DnaJ"/>
    <property type="match status" value="1"/>
</dbReference>
<organism evidence="13 14">
    <name type="scientific">Colwellia marinimaniae</name>
    <dbReference type="NCBI Taxonomy" id="1513592"/>
    <lineage>
        <taxon>Bacteria</taxon>
        <taxon>Pseudomonadati</taxon>
        <taxon>Pseudomonadota</taxon>
        <taxon>Gammaproteobacteria</taxon>
        <taxon>Alteromonadales</taxon>
        <taxon>Colwelliaceae</taxon>
        <taxon>Colwellia</taxon>
    </lineage>
</organism>
<dbReference type="InterPro" id="IPR001623">
    <property type="entry name" value="DnaJ_domain"/>
</dbReference>
<dbReference type="Proteomes" id="UP000197068">
    <property type="component" value="Unassembled WGS sequence"/>
</dbReference>
<feature type="domain" description="CR-type" evidence="12">
    <location>
        <begin position="130"/>
        <end position="208"/>
    </location>
</feature>
<dbReference type="SUPFAM" id="SSF46565">
    <property type="entry name" value="Chaperone J-domain"/>
    <property type="match status" value="1"/>
</dbReference>
<evidence type="ECO:0000313" key="13">
    <source>
        <dbReference type="EMBL" id="GAW96530.1"/>
    </source>
</evidence>
<dbReference type="EMBL" id="BDQM01000015">
    <property type="protein sequence ID" value="GAW96530.1"/>
    <property type="molecule type" value="Genomic_DNA"/>
</dbReference>
<dbReference type="Gene3D" id="2.60.260.20">
    <property type="entry name" value="Urease metallochaperone UreE, N-terminal domain"/>
    <property type="match status" value="2"/>
</dbReference>
<dbReference type="PROSITE" id="PS00636">
    <property type="entry name" value="DNAJ_1"/>
    <property type="match status" value="1"/>
</dbReference>
<keyword evidence="1 9" id="KW-0963">Cytoplasm</keyword>
<dbReference type="Gene3D" id="1.10.287.110">
    <property type="entry name" value="DnaJ domain"/>
    <property type="match status" value="1"/>
</dbReference>
<evidence type="ECO:0000256" key="6">
    <source>
        <dbReference type="ARBA" id="ARBA00022833"/>
    </source>
</evidence>
<feature type="zinc finger region" description="CR-type" evidence="10">
    <location>
        <begin position="130"/>
        <end position="208"/>
    </location>
</feature>
<evidence type="ECO:0000256" key="3">
    <source>
        <dbReference type="ARBA" id="ARBA00022723"/>
    </source>
</evidence>
<evidence type="ECO:0000259" key="11">
    <source>
        <dbReference type="PROSITE" id="PS50076"/>
    </source>
</evidence>
<keyword evidence="3 9" id="KW-0479">Metal-binding</keyword>
<feature type="repeat" description="CXXCXGXG motif" evidence="9">
    <location>
        <begin position="196"/>
        <end position="203"/>
    </location>
</feature>
<feature type="binding site" evidence="9">
    <location>
        <position position="199"/>
    </location>
    <ligand>
        <name>Zn(2+)</name>
        <dbReference type="ChEBI" id="CHEBI:29105"/>
        <label>1</label>
    </ligand>
</feature>
<dbReference type="Pfam" id="PF00226">
    <property type="entry name" value="DnaJ"/>
    <property type="match status" value="1"/>
</dbReference>